<name>X1F5D1_9ZZZZ</name>
<dbReference type="AlphaFoldDB" id="X1F5D1"/>
<accession>X1F5D1</accession>
<reference evidence="1" key="1">
    <citation type="journal article" date="2014" name="Front. Microbiol.">
        <title>High frequency of phylogenetically diverse reductive dehalogenase-homologous genes in deep subseafloor sedimentary metagenomes.</title>
        <authorList>
            <person name="Kawai M."/>
            <person name="Futagami T."/>
            <person name="Toyoda A."/>
            <person name="Takaki Y."/>
            <person name="Nishi S."/>
            <person name="Hori S."/>
            <person name="Arai W."/>
            <person name="Tsubouchi T."/>
            <person name="Morono Y."/>
            <person name="Uchiyama I."/>
            <person name="Ito T."/>
            <person name="Fujiyama A."/>
            <person name="Inagaki F."/>
            <person name="Takami H."/>
        </authorList>
    </citation>
    <scope>NUCLEOTIDE SEQUENCE</scope>
    <source>
        <strain evidence="1">Expedition CK06-06</strain>
    </source>
</reference>
<dbReference type="EMBL" id="BARU01000996">
    <property type="protein sequence ID" value="GAH27785.1"/>
    <property type="molecule type" value="Genomic_DNA"/>
</dbReference>
<feature type="non-terminal residue" evidence="1">
    <location>
        <position position="54"/>
    </location>
</feature>
<organism evidence="1">
    <name type="scientific">marine sediment metagenome</name>
    <dbReference type="NCBI Taxonomy" id="412755"/>
    <lineage>
        <taxon>unclassified sequences</taxon>
        <taxon>metagenomes</taxon>
        <taxon>ecological metagenomes</taxon>
    </lineage>
</organism>
<gene>
    <name evidence="1" type="ORF">S03H2_02855</name>
</gene>
<comment type="caution">
    <text evidence="1">The sequence shown here is derived from an EMBL/GenBank/DDBJ whole genome shotgun (WGS) entry which is preliminary data.</text>
</comment>
<sequence>MMYSEIALFYRTKTLVALHAGAVQPNPSTKGINDFPGKPIFFQKPFRIKNKSGR</sequence>
<evidence type="ECO:0000313" key="1">
    <source>
        <dbReference type="EMBL" id="GAH27785.1"/>
    </source>
</evidence>
<proteinExistence type="predicted"/>
<protein>
    <submittedName>
        <fullName evidence="1">Uncharacterized protein</fullName>
    </submittedName>
</protein>